<keyword evidence="4" id="KW-0472">Membrane</keyword>
<evidence type="ECO:0000256" key="4">
    <source>
        <dbReference type="ARBA" id="ARBA00023136"/>
    </source>
</evidence>
<evidence type="ECO:0000313" key="8">
    <source>
        <dbReference type="Proteomes" id="UP000663499"/>
    </source>
</evidence>
<dbReference type="KEGG" id="alka:J0B03_10710"/>
<dbReference type="PANTHER" id="PTHR30518:SF2">
    <property type="entry name" value="ENDOLYTIC MUREIN TRANSGLYCOSYLASE"/>
    <property type="match status" value="1"/>
</dbReference>
<keyword evidence="2" id="KW-0812">Transmembrane</keyword>
<dbReference type="AlphaFoldDB" id="A0A974XLP1"/>
<keyword evidence="8" id="KW-1185">Reference proteome</keyword>
<protein>
    <submittedName>
        <fullName evidence="7">Endolytic transglycosylase MltG</fullName>
    </submittedName>
</protein>
<evidence type="ECO:0000256" key="2">
    <source>
        <dbReference type="ARBA" id="ARBA00022692"/>
    </source>
</evidence>
<dbReference type="Proteomes" id="UP000663499">
    <property type="component" value="Chromosome"/>
</dbReference>
<dbReference type="PANTHER" id="PTHR30518">
    <property type="entry name" value="ENDOLYTIC MUREIN TRANSGLYCOSYLASE"/>
    <property type="match status" value="1"/>
</dbReference>
<gene>
    <name evidence="7" type="ORF">J0B03_10710</name>
</gene>
<dbReference type="EMBL" id="CP071444">
    <property type="protein sequence ID" value="QSX08251.1"/>
    <property type="molecule type" value="Genomic_DNA"/>
</dbReference>
<evidence type="ECO:0000313" key="7">
    <source>
        <dbReference type="EMBL" id="QSX08251.1"/>
    </source>
</evidence>
<evidence type="ECO:0000256" key="5">
    <source>
        <dbReference type="ARBA" id="ARBA00023239"/>
    </source>
</evidence>
<keyword evidence="1" id="KW-1003">Cell membrane</keyword>
<organism evidence="7 8">
    <name type="scientific">Alkalibacter rhizosphaerae</name>
    <dbReference type="NCBI Taxonomy" id="2815577"/>
    <lineage>
        <taxon>Bacteria</taxon>
        <taxon>Bacillati</taxon>
        <taxon>Bacillota</taxon>
        <taxon>Clostridia</taxon>
        <taxon>Eubacteriales</taxon>
        <taxon>Eubacteriaceae</taxon>
        <taxon>Alkalibacter</taxon>
    </lineage>
</organism>
<dbReference type="GO" id="GO:0016829">
    <property type="term" value="F:lyase activity"/>
    <property type="evidence" value="ECO:0007669"/>
    <property type="project" value="UniProtKB-KW"/>
</dbReference>
<proteinExistence type="predicted"/>
<dbReference type="GO" id="GO:0071555">
    <property type="term" value="P:cell wall organization"/>
    <property type="evidence" value="ECO:0007669"/>
    <property type="project" value="UniProtKB-KW"/>
</dbReference>
<dbReference type="InterPro" id="IPR003770">
    <property type="entry name" value="MLTG-like"/>
</dbReference>
<reference evidence="7" key="1">
    <citation type="submission" date="2021-03" db="EMBL/GenBank/DDBJ databases">
        <title>Alkalibacter marinus sp. nov., isolated from tidal flat sediment.</title>
        <authorList>
            <person name="Namirimu T."/>
            <person name="Yang J.-A."/>
            <person name="Yang S.-H."/>
            <person name="Kim Y.-J."/>
            <person name="Kwon K.K."/>
        </authorList>
    </citation>
    <scope>NUCLEOTIDE SEQUENCE</scope>
    <source>
        <strain evidence="7">ES005</strain>
    </source>
</reference>
<accession>A0A974XLP1</accession>
<dbReference type="RefSeq" id="WP_207299593.1">
    <property type="nucleotide sequence ID" value="NZ_CP071444.1"/>
</dbReference>
<evidence type="ECO:0000256" key="3">
    <source>
        <dbReference type="ARBA" id="ARBA00022989"/>
    </source>
</evidence>
<evidence type="ECO:0000256" key="1">
    <source>
        <dbReference type="ARBA" id="ARBA00022475"/>
    </source>
</evidence>
<keyword evidence="5" id="KW-0456">Lyase</keyword>
<dbReference type="Pfam" id="PF02618">
    <property type="entry name" value="YceG"/>
    <property type="match status" value="1"/>
</dbReference>
<keyword evidence="6" id="KW-0961">Cell wall biogenesis/degradation</keyword>
<sequence>MKYSKKLLMVALLLLATAAIVFFMNKNIKSMDVDQDPVMDVPSAYLTEDHPEAPVYLGSIVVDDGDTLDRDIIPQLVEIFGLTDKEVKEALETPIESRWISPDLSDYRRLEGIIPPGRYDIPADSTVGDWVVSRVKDGEKRFESIFFIQENTNHLAPFQQIILASMVEAECLHDRQYEQTAAVFLNRLEDKQKLQSCVTAEYALGFQRPFLYGEDVKIQSPYNTYQKAGLPIGPICSVDDESLMAAMSLPKYEDLYYFYYDYLMNEMFFYLDYESFKKEANKSRERFIDAAAIGFRDKINKQEIFGY</sequence>
<name>A0A974XLP1_9FIRM</name>
<evidence type="ECO:0000256" key="6">
    <source>
        <dbReference type="ARBA" id="ARBA00023316"/>
    </source>
</evidence>
<keyword evidence="3" id="KW-1133">Transmembrane helix</keyword>